<sequence length="162" mass="17947">MGYNLMIFEPSAAPRERGPFLAWYEQQVDWNDTDDYDDYDSTTPRLRAFFLDMVATHPPINGPLAADELDDSNITLTDYSIGRDIIYLGGSWEIADTALALALQLAEKHGLGVFDTTSGVVWLPAKGKMAPAFETAPAQGERPPALLDRAIAALARWFKRGR</sequence>
<name>A0A9E7A236_9HYPH</name>
<reference evidence="1" key="1">
    <citation type="submission" date="2021-09" db="EMBL/GenBank/DDBJ databases">
        <title>Network and meta-omics reveal the key degrader and cooperation patterns in an efficient 1,4-dioxane-degrading microbial community.</title>
        <authorList>
            <person name="Dai C."/>
        </authorList>
    </citation>
    <scope>NUCLEOTIDE SEQUENCE</scope>
    <source>
        <strain evidence="1">ZM13</strain>
    </source>
</reference>
<dbReference type="KEGG" id="apol:K9D25_00375"/>
<dbReference type="Proteomes" id="UP000831684">
    <property type="component" value="Chromosome"/>
</dbReference>
<dbReference type="RefSeq" id="WP_244378183.1">
    <property type="nucleotide sequence ID" value="NZ_CP083239.1"/>
</dbReference>
<dbReference type="EMBL" id="CP083239">
    <property type="protein sequence ID" value="UOK71218.1"/>
    <property type="molecule type" value="Genomic_DNA"/>
</dbReference>
<gene>
    <name evidence="1" type="ORF">K9D25_00375</name>
</gene>
<organism evidence="1 2">
    <name type="scientific">Ancylobacter polymorphus</name>
    <dbReference type="NCBI Taxonomy" id="223390"/>
    <lineage>
        <taxon>Bacteria</taxon>
        <taxon>Pseudomonadati</taxon>
        <taxon>Pseudomonadota</taxon>
        <taxon>Alphaproteobacteria</taxon>
        <taxon>Hyphomicrobiales</taxon>
        <taxon>Xanthobacteraceae</taxon>
        <taxon>Ancylobacter</taxon>
    </lineage>
</organism>
<protein>
    <submittedName>
        <fullName evidence="1">Uncharacterized protein</fullName>
    </submittedName>
</protein>
<evidence type="ECO:0000313" key="1">
    <source>
        <dbReference type="EMBL" id="UOK71218.1"/>
    </source>
</evidence>
<evidence type="ECO:0000313" key="2">
    <source>
        <dbReference type="Proteomes" id="UP000831684"/>
    </source>
</evidence>
<dbReference type="AlphaFoldDB" id="A0A9E7A236"/>
<proteinExistence type="predicted"/>
<accession>A0A9E7A236</accession>